<name>A0A250IP90_9BACT</name>
<protein>
    <recommendedName>
        <fullName evidence="1">Nal1 C-terminal domain-containing protein</fullName>
    </recommendedName>
</protein>
<dbReference type="SUPFAM" id="SSF50494">
    <property type="entry name" value="Trypsin-like serine proteases"/>
    <property type="match status" value="1"/>
</dbReference>
<reference evidence="2 3" key="1">
    <citation type="submission" date="2017-06" db="EMBL/GenBank/DDBJ databases">
        <authorList>
            <person name="Kim H.J."/>
            <person name="Triplett B.A."/>
        </authorList>
    </citation>
    <scope>NUCLEOTIDE SEQUENCE [LARGE SCALE GENOMIC DNA]</scope>
    <source>
        <strain evidence="2 3">DSM 14713</strain>
    </source>
</reference>
<organism evidence="2 3">
    <name type="scientific">Melittangium boletus DSM 14713</name>
    <dbReference type="NCBI Taxonomy" id="1294270"/>
    <lineage>
        <taxon>Bacteria</taxon>
        <taxon>Pseudomonadati</taxon>
        <taxon>Myxococcota</taxon>
        <taxon>Myxococcia</taxon>
        <taxon>Myxococcales</taxon>
        <taxon>Cystobacterineae</taxon>
        <taxon>Archangiaceae</taxon>
        <taxon>Melittangium</taxon>
    </lineage>
</organism>
<gene>
    <name evidence="2" type="ORF">MEBOL_007057</name>
</gene>
<feature type="domain" description="Nal1 C-terminal" evidence="1">
    <location>
        <begin position="220"/>
        <end position="293"/>
    </location>
</feature>
<dbReference type="Proteomes" id="UP000217289">
    <property type="component" value="Chromosome"/>
</dbReference>
<dbReference type="AlphaFoldDB" id="A0A250IP90"/>
<dbReference type="EMBL" id="CP022163">
    <property type="protein sequence ID" value="ATB33559.1"/>
    <property type="molecule type" value="Genomic_DNA"/>
</dbReference>
<evidence type="ECO:0000313" key="3">
    <source>
        <dbReference type="Proteomes" id="UP000217289"/>
    </source>
</evidence>
<proteinExistence type="predicted"/>
<sequence>MDLFEAWEISANLDALLSRLIVSTLGSLQPRKLRVGVGISPGVTPGHWRVALRAWSREALGREMEREIERLRDAVEVRVTGPILALSGEERVLPNVRRERPLLPGCSIGHYKATVGTLGAFVRGTTGAVQMLSNNHVLAQVNLAMAGDVILQPGVRDGGLLESDEVGRLSAFHPLQPSGNEVDAAVADVDPAVLPQDFALPGIGALQGLRTGVLAGVGPVRKVGRSTGLTHGRITALGLRNLPVQFGQTVLLFDQVVEIEGMELPFSASGDSGALVVDAERRAVGLLFGGSDQSTYINPIETVLSVLSIELL</sequence>
<dbReference type="KEGG" id="mbd:MEBOL_007057"/>
<keyword evidence="3" id="KW-1185">Reference proteome</keyword>
<evidence type="ECO:0000313" key="2">
    <source>
        <dbReference type="EMBL" id="ATB33559.1"/>
    </source>
</evidence>
<accession>A0A250IP90</accession>
<dbReference type="Pfam" id="PF25819">
    <property type="entry name" value="Nal1_C"/>
    <property type="match status" value="1"/>
</dbReference>
<dbReference type="RefSeq" id="WP_095981574.1">
    <property type="nucleotide sequence ID" value="NZ_CP022163.1"/>
</dbReference>
<dbReference type="OrthoDB" id="9787411at2"/>
<dbReference type="InterPro" id="IPR043504">
    <property type="entry name" value="Peptidase_S1_PA_chymotrypsin"/>
</dbReference>
<dbReference type="InterPro" id="IPR009003">
    <property type="entry name" value="Peptidase_S1_PA"/>
</dbReference>
<dbReference type="InterPro" id="IPR057904">
    <property type="entry name" value="Nal1_C"/>
</dbReference>
<evidence type="ECO:0000259" key="1">
    <source>
        <dbReference type="Pfam" id="PF25819"/>
    </source>
</evidence>
<dbReference type="Gene3D" id="2.40.10.10">
    <property type="entry name" value="Trypsin-like serine proteases"/>
    <property type="match status" value="1"/>
</dbReference>